<evidence type="ECO:0000313" key="6">
    <source>
        <dbReference type="EMBL" id="KRW98217.1"/>
    </source>
</evidence>
<organism evidence="6 7">
    <name type="scientific">Pseudocohnilembus persalinus</name>
    <name type="common">Ciliate</name>
    <dbReference type="NCBI Taxonomy" id="266149"/>
    <lineage>
        <taxon>Eukaryota</taxon>
        <taxon>Sar</taxon>
        <taxon>Alveolata</taxon>
        <taxon>Ciliophora</taxon>
        <taxon>Intramacronucleata</taxon>
        <taxon>Oligohymenophorea</taxon>
        <taxon>Scuticociliatia</taxon>
        <taxon>Philasterida</taxon>
        <taxon>Pseudocohnilembidae</taxon>
        <taxon>Pseudocohnilembus</taxon>
    </lineage>
</organism>
<feature type="domain" description="EngB-type G" evidence="5">
    <location>
        <begin position="97"/>
        <end position="253"/>
    </location>
</feature>
<sequence>MGLSLFKLNFTQHVQKYQLLTTSTPLPQDTYYPVLDMRTKEIHQYSPRLLQYGTELELKKNPDIKQMKNQGKEFIHQGIFRDFLVKQLKDDQEKIYTPKEILLVGRSNVGKSSLINNIFGVKDLSLVSRKTGSTQKLRQYEFKKNQGILIDSPGYGFSQINVQAQRRNQGLLLDYLKISTRCVRVFLLINAEHGIQVSDAAFLYRIKPFKLNVQVVLTKTDKIKENQLQDRMYRNAIEVVQPCSSNNTCNKLQ</sequence>
<keyword evidence="1" id="KW-0479">Metal-binding</keyword>
<evidence type="ECO:0000256" key="3">
    <source>
        <dbReference type="ARBA" id="ARBA00022842"/>
    </source>
</evidence>
<accession>A0A0V0Q7L1</accession>
<dbReference type="OrthoDB" id="391988at2759"/>
<dbReference type="InterPro" id="IPR006073">
    <property type="entry name" value="GTP-bd"/>
</dbReference>
<evidence type="ECO:0000256" key="4">
    <source>
        <dbReference type="ARBA" id="ARBA00023134"/>
    </source>
</evidence>
<reference evidence="6 7" key="1">
    <citation type="journal article" date="2015" name="Sci. Rep.">
        <title>Genome of the facultative scuticociliatosis pathogen Pseudocohnilembus persalinus provides insight into its virulence through horizontal gene transfer.</title>
        <authorList>
            <person name="Xiong J."/>
            <person name="Wang G."/>
            <person name="Cheng J."/>
            <person name="Tian M."/>
            <person name="Pan X."/>
            <person name="Warren A."/>
            <person name="Jiang C."/>
            <person name="Yuan D."/>
            <person name="Miao W."/>
        </authorList>
    </citation>
    <scope>NUCLEOTIDE SEQUENCE [LARGE SCALE GENOMIC DNA]</scope>
    <source>
        <strain evidence="6">36N120E</strain>
    </source>
</reference>
<dbReference type="InParanoid" id="A0A0V0Q7L1"/>
<keyword evidence="6" id="KW-0378">Hydrolase</keyword>
<dbReference type="Proteomes" id="UP000054937">
    <property type="component" value="Unassembled WGS sequence"/>
</dbReference>
<evidence type="ECO:0000259" key="5">
    <source>
        <dbReference type="PROSITE" id="PS51706"/>
    </source>
</evidence>
<evidence type="ECO:0000256" key="2">
    <source>
        <dbReference type="ARBA" id="ARBA00022741"/>
    </source>
</evidence>
<dbReference type="PANTHER" id="PTHR11649">
    <property type="entry name" value="MSS1/TRME-RELATED GTP-BINDING PROTEIN"/>
    <property type="match status" value="1"/>
</dbReference>
<dbReference type="FunCoup" id="A0A0V0Q7L1">
    <property type="interactions" value="1"/>
</dbReference>
<evidence type="ECO:0000313" key="7">
    <source>
        <dbReference type="Proteomes" id="UP000054937"/>
    </source>
</evidence>
<protein>
    <submittedName>
        <fullName evidence="6">p-loop containing nucleoside triphosphate hydrolase</fullName>
    </submittedName>
</protein>
<dbReference type="InterPro" id="IPR027417">
    <property type="entry name" value="P-loop_NTPase"/>
</dbReference>
<keyword evidence="3" id="KW-0460">Magnesium</keyword>
<dbReference type="AlphaFoldDB" id="A0A0V0Q7L1"/>
<name>A0A0V0Q7L1_PSEPJ</name>
<dbReference type="Pfam" id="PF01926">
    <property type="entry name" value="MMR_HSR1"/>
    <property type="match status" value="1"/>
</dbReference>
<dbReference type="PANTHER" id="PTHR11649:SF13">
    <property type="entry name" value="ENGB-TYPE G DOMAIN-CONTAINING PROTEIN"/>
    <property type="match status" value="1"/>
</dbReference>
<dbReference type="SUPFAM" id="SSF52540">
    <property type="entry name" value="P-loop containing nucleoside triphosphate hydrolases"/>
    <property type="match status" value="1"/>
</dbReference>
<proteinExistence type="predicted"/>
<gene>
    <name evidence="6" type="ORF">PPERSA_05561</name>
</gene>
<keyword evidence="4" id="KW-0342">GTP-binding</keyword>
<comment type="caution">
    <text evidence="6">The sequence shown here is derived from an EMBL/GenBank/DDBJ whole genome shotgun (WGS) entry which is preliminary data.</text>
</comment>
<dbReference type="PROSITE" id="PS51706">
    <property type="entry name" value="G_ENGB"/>
    <property type="match status" value="1"/>
</dbReference>
<dbReference type="GO" id="GO:0016787">
    <property type="term" value="F:hydrolase activity"/>
    <property type="evidence" value="ECO:0007669"/>
    <property type="project" value="UniProtKB-KW"/>
</dbReference>
<dbReference type="InterPro" id="IPR030393">
    <property type="entry name" value="G_ENGB_dom"/>
</dbReference>
<dbReference type="GO" id="GO:0005525">
    <property type="term" value="F:GTP binding"/>
    <property type="evidence" value="ECO:0007669"/>
    <property type="project" value="UniProtKB-KW"/>
</dbReference>
<dbReference type="EMBL" id="LDAU01000260">
    <property type="protein sequence ID" value="KRW98217.1"/>
    <property type="molecule type" value="Genomic_DNA"/>
</dbReference>
<dbReference type="GO" id="GO:0046872">
    <property type="term" value="F:metal ion binding"/>
    <property type="evidence" value="ECO:0007669"/>
    <property type="project" value="UniProtKB-KW"/>
</dbReference>
<evidence type="ECO:0000256" key="1">
    <source>
        <dbReference type="ARBA" id="ARBA00022723"/>
    </source>
</evidence>
<dbReference type="Gene3D" id="3.40.50.300">
    <property type="entry name" value="P-loop containing nucleotide triphosphate hydrolases"/>
    <property type="match status" value="1"/>
</dbReference>
<keyword evidence="7" id="KW-1185">Reference proteome</keyword>
<keyword evidence="2" id="KW-0547">Nucleotide-binding</keyword>